<gene>
    <name evidence="3" type="ORF">EGW08_022921</name>
</gene>
<dbReference type="EMBL" id="RQTK01001732">
    <property type="protein sequence ID" value="RUS69315.1"/>
    <property type="molecule type" value="Genomic_DNA"/>
</dbReference>
<sequence length="249" mass="27563">MLTFLGCVLLVPLVKCQLFDFHFVHTLQNSTDSARICANLGYDGLAIVKSPEAYNHFLKISLPWRTEYGRGVYIGFSALPDTTTLTWQDGSVLAPDMPWGTDLPGTDWVTGSMTGFVSESGRMRLASGSSLKFALCGNLVGLLGWFNFQQQHYIGYIVDGPQHGRLTILCAATLETGRGYHDSCLSRSHYTDTDSTSMERNSQDSNSGPFASEADVLHLDHRAPCNITGCVLHPKITDDLMKHLKHWLF</sequence>
<dbReference type="InterPro" id="IPR016187">
    <property type="entry name" value="CTDL_fold"/>
</dbReference>
<feature type="compositionally biased region" description="Polar residues" evidence="1">
    <location>
        <begin position="190"/>
        <end position="209"/>
    </location>
</feature>
<dbReference type="AlphaFoldDB" id="A0A433SJN5"/>
<protein>
    <recommendedName>
        <fullName evidence="5">C-type lectin domain-containing protein</fullName>
    </recommendedName>
</protein>
<keyword evidence="4" id="KW-1185">Reference proteome</keyword>
<organism evidence="3 4">
    <name type="scientific">Elysia chlorotica</name>
    <name type="common">Eastern emerald elysia</name>
    <name type="synonym">Sea slug</name>
    <dbReference type="NCBI Taxonomy" id="188477"/>
    <lineage>
        <taxon>Eukaryota</taxon>
        <taxon>Metazoa</taxon>
        <taxon>Spiralia</taxon>
        <taxon>Lophotrochozoa</taxon>
        <taxon>Mollusca</taxon>
        <taxon>Gastropoda</taxon>
        <taxon>Heterobranchia</taxon>
        <taxon>Euthyneura</taxon>
        <taxon>Panpulmonata</taxon>
        <taxon>Sacoglossa</taxon>
        <taxon>Placobranchoidea</taxon>
        <taxon>Plakobranchidae</taxon>
        <taxon>Elysia</taxon>
    </lineage>
</organism>
<evidence type="ECO:0008006" key="5">
    <source>
        <dbReference type="Google" id="ProtNLM"/>
    </source>
</evidence>
<dbReference type="Proteomes" id="UP000271974">
    <property type="component" value="Unassembled WGS sequence"/>
</dbReference>
<accession>A0A433SJN5</accession>
<proteinExistence type="predicted"/>
<feature type="signal peptide" evidence="2">
    <location>
        <begin position="1"/>
        <end position="16"/>
    </location>
</feature>
<dbReference type="CDD" id="cd00037">
    <property type="entry name" value="CLECT"/>
    <property type="match status" value="1"/>
</dbReference>
<name>A0A433SJN5_ELYCH</name>
<comment type="caution">
    <text evidence="3">The sequence shown here is derived from an EMBL/GenBank/DDBJ whole genome shotgun (WGS) entry which is preliminary data.</text>
</comment>
<evidence type="ECO:0000256" key="1">
    <source>
        <dbReference type="SAM" id="MobiDB-lite"/>
    </source>
</evidence>
<evidence type="ECO:0000256" key="2">
    <source>
        <dbReference type="SAM" id="SignalP"/>
    </source>
</evidence>
<feature type="chain" id="PRO_5019180674" description="C-type lectin domain-containing protein" evidence="2">
    <location>
        <begin position="17"/>
        <end position="249"/>
    </location>
</feature>
<dbReference type="SUPFAM" id="SSF56436">
    <property type="entry name" value="C-type lectin-like"/>
    <property type="match status" value="1"/>
</dbReference>
<evidence type="ECO:0000313" key="4">
    <source>
        <dbReference type="Proteomes" id="UP000271974"/>
    </source>
</evidence>
<evidence type="ECO:0000313" key="3">
    <source>
        <dbReference type="EMBL" id="RUS69315.1"/>
    </source>
</evidence>
<reference evidence="3 4" key="1">
    <citation type="submission" date="2019-01" db="EMBL/GenBank/DDBJ databases">
        <title>A draft genome assembly of the solar-powered sea slug Elysia chlorotica.</title>
        <authorList>
            <person name="Cai H."/>
            <person name="Li Q."/>
            <person name="Fang X."/>
            <person name="Li J."/>
            <person name="Curtis N.E."/>
            <person name="Altenburger A."/>
            <person name="Shibata T."/>
            <person name="Feng M."/>
            <person name="Maeda T."/>
            <person name="Schwartz J.A."/>
            <person name="Shigenobu S."/>
            <person name="Lundholm N."/>
            <person name="Nishiyama T."/>
            <person name="Yang H."/>
            <person name="Hasebe M."/>
            <person name="Li S."/>
            <person name="Pierce S.K."/>
            <person name="Wang J."/>
        </authorList>
    </citation>
    <scope>NUCLEOTIDE SEQUENCE [LARGE SCALE GENOMIC DNA]</scope>
    <source>
        <strain evidence="3">EC2010</strain>
        <tissue evidence="3">Whole organism of an adult</tissue>
    </source>
</reference>
<feature type="region of interest" description="Disordered" evidence="1">
    <location>
        <begin position="190"/>
        <end position="210"/>
    </location>
</feature>
<dbReference type="OrthoDB" id="6209074at2759"/>
<keyword evidence="2" id="KW-0732">Signal</keyword>